<evidence type="ECO:0000313" key="1">
    <source>
        <dbReference type="EMBL" id="DAE04709.1"/>
    </source>
</evidence>
<protein>
    <submittedName>
        <fullName evidence="1">Nucelotide kinase</fullName>
    </submittedName>
</protein>
<proteinExistence type="predicted"/>
<keyword evidence="1" id="KW-0808">Transferase</keyword>
<dbReference type="EMBL" id="BK015393">
    <property type="protein sequence ID" value="DAE04709.1"/>
    <property type="molecule type" value="Genomic_DNA"/>
</dbReference>
<accession>A0A8S5PDN0</accession>
<keyword evidence="1" id="KW-0418">Kinase</keyword>
<sequence>MDNVNHPTHYTSTKIETIEIIRDKLSAEAFEGFCIGNVLKYVTRYKLKNGLEDLKKARWYLDKIISVQEESDD</sequence>
<dbReference type="Pfam" id="PF11753">
    <property type="entry name" value="DUF3310"/>
    <property type="match status" value="1"/>
</dbReference>
<dbReference type="InterPro" id="IPR021739">
    <property type="entry name" value="SaV-like"/>
</dbReference>
<reference evidence="1" key="1">
    <citation type="journal article" date="2021" name="Proc. Natl. Acad. Sci. U.S.A.">
        <title>A Catalog of Tens of Thousands of Viruses from Human Metagenomes Reveals Hidden Associations with Chronic Diseases.</title>
        <authorList>
            <person name="Tisza M.J."/>
            <person name="Buck C.B."/>
        </authorList>
    </citation>
    <scope>NUCLEOTIDE SEQUENCE</scope>
    <source>
        <strain evidence="1">CtFSL3</strain>
    </source>
</reference>
<dbReference type="GO" id="GO:0016301">
    <property type="term" value="F:kinase activity"/>
    <property type="evidence" value="ECO:0007669"/>
    <property type="project" value="UniProtKB-KW"/>
</dbReference>
<name>A0A8S5PDN0_9CAUD</name>
<organism evidence="1">
    <name type="scientific">Siphoviridae sp. ctFSL3</name>
    <dbReference type="NCBI Taxonomy" id="2825404"/>
    <lineage>
        <taxon>Viruses</taxon>
        <taxon>Duplodnaviria</taxon>
        <taxon>Heunggongvirae</taxon>
        <taxon>Uroviricota</taxon>
        <taxon>Caudoviricetes</taxon>
    </lineage>
</organism>